<reference evidence="1" key="1">
    <citation type="submission" date="2014-06" db="EMBL/GenBank/DDBJ databases">
        <title>Key roles for freshwater Actinobacteria revealed by deep metagenomic sequencing.</title>
        <authorList>
            <person name="Ghai R."/>
            <person name="Mizuno C.M."/>
            <person name="Picazo A."/>
            <person name="Camacho A."/>
            <person name="Rodriguez-Valera F."/>
        </authorList>
    </citation>
    <scope>NUCLEOTIDE SEQUENCE</scope>
</reference>
<sequence length="251" mass="28560">MPVTPSQFDSYQRNGWLLCRPFVGREIQDLQQWVTEVQNWDDSGDWLHYREMTDHGPKLCRTENFVPFHSKLRDAIATGVILDIVSSLMGEQASLYKEKINYKLVGGAGFSPHQDAPAYPFVETSISCMIAVDASTTENGCLSVVDGQHHALLPMNDRGCIIDEWVQDHEWHHVEMEPGDVLFFHSHTPHRSGPNTSSRDRRAIYPTFNAASQGNLRNAYYEEKLRIFRDTAHTASNVRISLIDDFEGLPI</sequence>
<dbReference type="Pfam" id="PF05721">
    <property type="entry name" value="PhyH"/>
    <property type="match status" value="1"/>
</dbReference>
<accession>A0A094QGJ1</accession>
<dbReference type="EMBL" id="JNSL01000007">
    <property type="protein sequence ID" value="KGA21419.1"/>
    <property type="molecule type" value="Genomic_DNA"/>
</dbReference>
<organism evidence="1">
    <name type="scientific">freshwater metagenome</name>
    <dbReference type="NCBI Taxonomy" id="449393"/>
    <lineage>
        <taxon>unclassified sequences</taxon>
        <taxon>metagenomes</taxon>
        <taxon>ecological metagenomes</taxon>
    </lineage>
</organism>
<evidence type="ECO:0008006" key="2">
    <source>
        <dbReference type="Google" id="ProtNLM"/>
    </source>
</evidence>
<dbReference type="PANTHER" id="PTHR20883">
    <property type="entry name" value="PHYTANOYL-COA DIOXYGENASE DOMAIN CONTAINING 1"/>
    <property type="match status" value="1"/>
</dbReference>
<dbReference type="PANTHER" id="PTHR20883:SF48">
    <property type="entry name" value="ECTOINE DIOXYGENASE"/>
    <property type="match status" value="1"/>
</dbReference>
<evidence type="ECO:0000313" key="1">
    <source>
        <dbReference type="EMBL" id="KGA21419.1"/>
    </source>
</evidence>
<dbReference type="GO" id="GO:0046872">
    <property type="term" value="F:metal ion binding"/>
    <property type="evidence" value="ECO:0007669"/>
    <property type="project" value="UniProtKB-ARBA"/>
</dbReference>
<comment type="caution">
    <text evidence="1">The sequence shown here is derived from an EMBL/GenBank/DDBJ whole genome shotgun (WGS) entry which is preliminary data.</text>
</comment>
<protein>
    <recommendedName>
        <fullName evidence="2">Phytanoyl-CoA dioxygenase</fullName>
    </recommendedName>
</protein>
<dbReference type="AlphaFoldDB" id="A0A094QGJ1"/>
<dbReference type="Gene3D" id="2.60.120.620">
    <property type="entry name" value="q2cbj1_9rhob like domain"/>
    <property type="match status" value="1"/>
</dbReference>
<gene>
    <name evidence="1" type="ORF">GM51_2330</name>
</gene>
<proteinExistence type="predicted"/>
<name>A0A094QGJ1_9ZZZZ</name>
<dbReference type="InterPro" id="IPR008775">
    <property type="entry name" value="Phytyl_CoA_dOase-like"/>
</dbReference>
<dbReference type="SUPFAM" id="SSF51197">
    <property type="entry name" value="Clavaminate synthase-like"/>
    <property type="match status" value="1"/>
</dbReference>
<dbReference type="GO" id="GO:0016491">
    <property type="term" value="F:oxidoreductase activity"/>
    <property type="evidence" value="ECO:0007669"/>
    <property type="project" value="UniProtKB-ARBA"/>
</dbReference>